<dbReference type="Gene3D" id="2.170.16.10">
    <property type="entry name" value="Hedgehog/Intein (Hint) domain"/>
    <property type="match status" value="1"/>
</dbReference>
<sequence length="527" mass="56314">MATANELNINTDATADEMAAELFGDGIQVLTSSYSGDTAASGIYSGADTTTPGVAPADSGVILSTGRAVDFTNSDGTTNTNQVGGRTTDNVNGIDGDVDFNSLTPGNTQDAAFLEMTFIPEGDFITLDFVLSSEEYPEFSNSQYNDVVGVWVNGQLAEVTIGDGSASIGNINQGSENIYVDNTQDQFNTEMDGFTITLTFVAPVERDKINTIKIGVADTSDAAYDTNLLIAGGSVQSAFVAQDDEIEMPAGAARNLDVLSNDGDGSGVLTITHINEVRVYPGDTVELASGQFVTLNDDGTLNIEGNGDVETAYFNYTVTDDDGHSDTALVEFNAITPPCFTRGTLIRTLGGECAVEDLRPGMAVMTLDHGPRKLLWVGRRKMACDPRTTPIRFAKGVLGNHKDLLVSPQHRMLITGQFAELLFGEDEVLVRAKDLVNDLTIRPATDQTEVEYFHLLFGDHEILWSDGALTESYQPGPETATGFDADTQDELLHMFPELDLTTGSGYGPAARLSLKAYEGRVLASHLA</sequence>
<dbReference type="OrthoDB" id="6305173at2"/>
<name>A0A0P1GI48_9RHOB</name>
<dbReference type="NCBIfam" id="NF038133">
    <property type="entry name" value="choice_anch_L"/>
    <property type="match status" value="1"/>
</dbReference>
<dbReference type="InterPro" id="IPR036844">
    <property type="entry name" value="Hint_dom_sf"/>
</dbReference>
<proteinExistence type="predicted"/>
<dbReference type="SUPFAM" id="SSF51294">
    <property type="entry name" value="Hedgehog/intein (Hint) domain"/>
    <property type="match status" value="1"/>
</dbReference>
<accession>A0A0P1GI48</accession>
<dbReference type="RefSeq" id="WP_058291515.1">
    <property type="nucleotide sequence ID" value="NZ_CYSD01000042.1"/>
</dbReference>
<evidence type="ECO:0000259" key="1">
    <source>
        <dbReference type="Pfam" id="PF13403"/>
    </source>
</evidence>
<gene>
    <name evidence="2" type="ORF">TRM7557_03555</name>
</gene>
<feature type="domain" description="Hedgehog/Intein (Hint)" evidence="1">
    <location>
        <begin position="338"/>
        <end position="476"/>
    </location>
</feature>
<protein>
    <recommendedName>
        <fullName evidence="1">Hedgehog/Intein (Hint) domain-containing protein</fullName>
    </recommendedName>
</protein>
<dbReference type="STRING" id="928856.SAMN04488049_102392"/>
<dbReference type="InterPro" id="IPR028992">
    <property type="entry name" value="Hedgehog/Intein_dom"/>
</dbReference>
<dbReference type="AlphaFoldDB" id="A0A0P1GI48"/>
<evidence type="ECO:0000313" key="3">
    <source>
        <dbReference type="Proteomes" id="UP000052022"/>
    </source>
</evidence>
<dbReference type="Pfam" id="PF17963">
    <property type="entry name" value="Big_9"/>
    <property type="match status" value="1"/>
</dbReference>
<evidence type="ECO:0000313" key="2">
    <source>
        <dbReference type="EMBL" id="CUH81686.1"/>
    </source>
</evidence>
<dbReference type="EMBL" id="CYSD01000042">
    <property type="protein sequence ID" value="CUH81686.1"/>
    <property type="molecule type" value="Genomic_DNA"/>
</dbReference>
<reference evidence="2 3" key="1">
    <citation type="submission" date="2015-09" db="EMBL/GenBank/DDBJ databases">
        <authorList>
            <consortium name="Swine Surveillance"/>
        </authorList>
    </citation>
    <scope>NUCLEOTIDE SEQUENCE [LARGE SCALE GENOMIC DNA]</scope>
    <source>
        <strain evidence="2 3">CECT 7557</strain>
    </source>
</reference>
<dbReference type="Proteomes" id="UP000052022">
    <property type="component" value="Unassembled WGS sequence"/>
</dbReference>
<dbReference type="InterPro" id="IPR049804">
    <property type="entry name" value="Choice_anch_L"/>
</dbReference>
<dbReference type="Pfam" id="PF13403">
    <property type="entry name" value="Hint_2"/>
    <property type="match status" value="1"/>
</dbReference>
<keyword evidence="3" id="KW-1185">Reference proteome</keyword>
<organism evidence="2 3">
    <name type="scientific">Tritonibacter multivorans</name>
    <dbReference type="NCBI Taxonomy" id="928856"/>
    <lineage>
        <taxon>Bacteria</taxon>
        <taxon>Pseudomonadati</taxon>
        <taxon>Pseudomonadota</taxon>
        <taxon>Alphaproteobacteria</taxon>
        <taxon>Rhodobacterales</taxon>
        <taxon>Paracoccaceae</taxon>
        <taxon>Tritonibacter</taxon>
    </lineage>
</organism>